<dbReference type="KEGG" id="rul:UC8_13970"/>
<dbReference type="GO" id="GO:0008652">
    <property type="term" value="P:amino acid biosynthetic process"/>
    <property type="evidence" value="ECO:0007669"/>
    <property type="project" value="UniProtKB-KW"/>
</dbReference>
<comment type="similarity">
    <text evidence="2 11">Belongs to the shikimate kinase family.</text>
</comment>
<keyword evidence="5 11" id="KW-0808">Transferase</keyword>
<keyword evidence="4 11" id="KW-0028">Amino-acid biosynthesis</keyword>
<evidence type="ECO:0000256" key="6">
    <source>
        <dbReference type="ARBA" id="ARBA00022741"/>
    </source>
</evidence>
<dbReference type="CDD" id="cd00464">
    <property type="entry name" value="SK"/>
    <property type="match status" value="1"/>
</dbReference>
<dbReference type="PROSITE" id="PS01128">
    <property type="entry name" value="SHIKIMATE_KINASE"/>
    <property type="match status" value="1"/>
</dbReference>
<dbReference type="PANTHER" id="PTHR21087:SF16">
    <property type="entry name" value="SHIKIMATE KINASE 1, CHLOROPLASTIC"/>
    <property type="match status" value="1"/>
</dbReference>
<comment type="catalytic activity">
    <reaction evidence="10 11">
        <text>shikimate + ATP = 3-phosphoshikimate + ADP + H(+)</text>
        <dbReference type="Rhea" id="RHEA:13121"/>
        <dbReference type="ChEBI" id="CHEBI:15378"/>
        <dbReference type="ChEBI" id="CHEBI:30616"/>
        <dbReference type="ChEBI" id="CHEBI:36208"/>
        <dbReference type="ChEBI" id="CHEBI:145989"/>
        <dbReference type="ChEBI" id="CHEBI:456216"/>
        <dbReference type="EC" id="2.7.1.71"/>
    </reaction>
</comment>
<dbReference type="InterPro" id="IPR023000">
    <property type="entry name" value="Shikimate_kinase_CS"/>
</dbReference>
<evidence type="ECO:0000256" key="11">
    <source>
        <dbReference type="HAMAP-Rule" id="MF_00109"/>
    </source>
</evidence>
<proteinExistence type="inferred from homology"/>
<feature type="binding site" evidence="11">
    <location>
        <position position="32"/>
    </location>
    <ligand>
        <name>substrate</name>
    </ligand>
</feature>
<evidence type="ECO:0000256" key="2">
    <source>
        <dbReference type="ARBA" id="ARBA00006997"/>
    </source>
</evidence>
<dbReference type="GO" id="GO:0009423">
    <property type="term" value="P:chorismate biosynthetic process"/>
    <property type="evidence" value="ECO:0007669"/>
    <property type="project" value="UniProtKB-UniRule"/>
</dbReference>
<keyword evidence="9 11" id="KW-0057">Aromatic amino acid biosynthesis</keyword>
<dbReference type="HAMAP" id="MF_00109">
    <property type="entry name" value="Shikimate_kinase"/>
    <property type="match status" value="1"/>
</dbReference>
<dbReference type="PANTHER" id="PTHR21087">
    <property type="entry name" value="SHIKIMATE KINASE"/>
    <property type="match status" value="1"/>
</dbReference>
<comment type="cofactor">
    <cofactor evidence="11">
        <name>Mg(2+)</name>
        <dbReference type="ChEBI" id="CHEBI:18420"/>
    </cofactor>
    <text evidence="11">Binds 1 Mg(2+) ion per subunit.</text>
</comment>
<evidence type="ECO:0000256" key="1">
    <source>
        <dbReference type="ARBA" id="ARBA00004842"/>
    </source>
</evidence>
<evidence type="ECO:0000256" key="3">
    <source>
        <dbReference type="ARBA" id="ARBA00012154"/>
    </source>
</evidence>
<feature type="binding site" evidence="11">
    <location>
        <position position="122"/>
    </location>
    <ligand>
        <name>ATP</name>
        <dbReference type="ChEBI" id="CHEBI:30616"/>
    </ligand>
</feature>
<keyword evidence="14" id="KW-1185">Reference proteome</keyword>
<dbReference type="InterPro" id="IPR027417">
    <property type="entry name" value="P-loop_NTPase"/>
</dbReference>
<dbReference type="Proteomes" id="UP000325286">
    <property type="component" value="Chromosome"/>
</dbReference>
<comment type="subunit">
    <text evidence="11">Monomer.</text>
</comment>
<dbReference type="EMBL" id="CP042914">
    <property type="protein sequence ID" value="QEG39407.1"/>
    <property type="molecule type" value="Genomic_DNA"/>
</dbReference>
<dbReference type="PRINTS" id="PR01100">
    <property type="entry name" value="SHIKIMTKNASE"/>
</dbReference>
<evidence type="ECO:0000313" key="13">
    <source>
        <dbReference type="EMBL" id="QEG39407.1"/>
    </source>
</evidence>
<keyword evidence="11" id="KW-0479">Metal-binding</keyword>
<comment type="subcellular location">
    <subcellularLocation>
        <location evidence="11">Cytoplasm</location>
    </subcellularLocation>
</comment>
<dbReference type="GO" id="GO:0009073">
    <property type="term" value="P:aromatic amino acid family biosynthetic process"/>
    <property type="evidence" value="ECO:0007669"/>
    <property type="project" value="UniProtKB-KW"/>
</dbReference>
<dbReference type="AlphaFoldDB" id="A0A5B9QJW7"/>
<feature type="binding site" evidence="11">
    <location>
        <position position="14"/>
    </location>
    <ligand>
        <name>Mg(2+)</name>
        <dbReference type="ChEBI" id="CHEBI:18420"/>
    </ligand>
</feature>
<gene>
    <name evidence="13" type="primary">aroL</name>
    <name evidence="11" type="synonym">aroK</name>
    <name evidence="13" type="ORF">UC8_13970</name>
</gene>
<keyword evidence="6 11" id="KW-0547">Nucleotide-binding</keyword>
<dbReference type="GO" id="GO:0004765">
    <property type="term" value="F:shikimate kinase activity"/>
    <property type="evidence" value="ECO:0007669"/>
    <property type="project" value="UniProtKB-UniRule"/>
</dbReference>
<feature type="binding site" evidence="11">
    <location>
        <position position="78"/>
    </location>
    <ligand>
        <name>substrate</name>
    </ligand>
</feature>
<evidence type="ECO:0000256" key="12">
    <source>
        <dbReference type="SAM" id="MobiDB-lite"/>
    </source>
</evidence>
<feature type="region of interest" description="Disordered" evidence="12">
    <location>
        <begin position="113"/>
        <end position="133"/>
    </location>
</feature>
<dbReference type="OrthoDB" id="9800332at2"/>
<feature type="binding site" evidence="11">
    <location>
        <position position="143"/>
    </location>
    <ligand>
        <name>substrate</name>
    </ligand>
</feature>
<comment type="pathway">
    <text evidence="1 11">Metabolic intermediate biosynthesis; chorismate biosynthesis; chorismate from D-erythrose 4-phosphate and phosphoenolpyruvate: step 5/7.</text>
</comment>
<protein>
    <recommendedName>
        <fullName evidence="3 11">Shikimate kinase</fullName>
        <shortName evidence="11">SK</shortName>
        <ecNumber evidence="3 11">2.7.1.71</ecNumber>
    </recommendedName>
</protein>
<dbReference type="GO" id="GO:0005524">
    <property type="term" value="F:ATP binding"/>
    <property type="evidence" value="ECO:0007669"/>
    <property type="project" value="UniProtKB-UniRule"/>
</dbReference>
<dbReference type="RefSeq" id="WP_068138906.1">
    <property type="nucleotide sequence ID" value="NZ_CP042914.1"/>
</dbReference>
<dbReference type="GO" id="GO:0005829">
    <property type="term" value="C:cytosol"/>
    <property type="evidence" value="ECO:0007669"/>
    <property type="project" value="TreeGrafter"/>
</dbReference>
<evidence type="ECO:0000256" key="7">
    <source>
        <dbReference type="ARBA" id="ARBA00022777"/>
    </source>
</evidence>
<evidence type="ECO:0000256" key="5">
    <source>
        <dbReference type="ARBA" id="ARBA00022679"/>
    </source>
</evidence>
<dbReference type="GO" id="GO:0000287">
    <property type="term" value="F:magnesium ion binding"/>
    <property type="evidence" value="ECO:0007669"/>
    <property type="project" value="UniProtKB-UniRule"/>
</dbReference>
<dbReference type="InterPro" id="IPR000623">
    <property type="entry name" value="Shikimate_kinase/TSH1"/>
</dbReference>
<dbReference type="SUPFAM" id="SSF52540">
    <property type="entry name" value="P-loop containing nucleoside triphosphate hydrolases"/>
    <property type="match status" value="1"/>
</dbReference>
<keyword evidence="7 11" id="KW-0418">Kinase</keyword>
<feature type="binding site" evidence="11">
    <location>
        <begin position="10"/>
        <end position="15"/>
    </location>
    <ligand>
        <name>ATP</name>
        <dbReference type="ChEBI" id="CHEBI:30616"/>
    </ligand>
</feature>
<accession>A0A5B9QJW7</accession>
<evidence type="ECO:0000256" key="10">
    <source>
        <dbReference type="ARBA" id="ARBA00048567"/>
    </source>
</evidence>
<dbReference type="UniPathway" id="UPA00053">
    <property type="reaction ID" value="UER00088"/>
</dbReference>
<dbReference type="EC" id="2.7.1.71" evidence="3 11"/>
<reference evidence="13 14" key="1">
    <citation type="submission" date="2019-08" db="EMBL/GenBank/DDBJ databases">
        <title>Deep-cultivation of Planctomycetes and their phenomic and genomic characterization uncovers novel biology.</title>
        <authorList>
            <person name="Wiegand S."/>
            <person name="Jogler M."/>
            <person name="Boedeker C."/>
            <person name="Pinto D."/>
            <person name="Vollmers J."/>
            <person name="Rivas-Marin E."/>
            <person name="Kohn T."/>
            <person name="Peeters S.H."/>
            <person name="Heuer A."/>
            <person name="Rast P."/>
            <person name="Oberbeckmann S."/>
            <person name="Bunk B."/>
            <person name="Jeske O."/>
            <person name="Meyerdierks A."/>
            <person name="Storesund J.E."/>
            <person name="Kallscheuer N."/>
            <person name="Luecker S."/>
            <person name="Lage O.M."/>
            <person name="Pohl T."/>
            <person name="Merkel B.J."/>
            <person name="Hornburger P."/>
            <person name="Mueller R.-W."/>
            <person name="Bruemmer F."/>
            <person name="Labrenz M."/>
            <person name="Spormann A.M."/>
            <person name="Op den Camp H."/>
            <person name="Overmann J."/>
            <person name="Amann R."/>
            <person name="Jetten M.S.M."/>
            <person name="Mascher T."/>
            <person name="Medema M.H."/>
            <person name="Devos D.P."/>
            <person name="Kaster A.-K."/>
            <person name="Ovreas L."/>
            <person name="Rohde M."/>
            <person name="Galperin M.Y."/>
            <person name="Jogler C."/>
        </authorList>
    </citation>
    <scope>NUCLEOTIDE SEQUENCE [LARGE SCALE GENOMIC DNA]</scope>
    <source>
        <strain evidence="13 14">UC8</strain>
    </source>
</reference>
<keyword evidence="11" id="KW-0963">Cytoplasm</keyword>
<dbReference type="Gene3D" id="3.40.50.300">
    <property type="entry name" value="P-loop containing nucleotide triphosphate hydrolases"/>
    <property type="match status" value="1"/>
</dbReference>
<feature type="compositionally biased region" description="Polar residues" evidence="12">
    <location>
        <begin position="117"/>
        <end position="129"/>
    </location>
</feature>
<comment type="function">
    <text evidence="11">Catalyzes the specific phosphorylation of the 3-hydroxyl group of shikimic acid using ATP as a cosubstrate.</text>
</comment>
<dbReference type="InterPro" id="IPR031322">
    <property type="entry name" value="Shikimate/glucono_kinase"/>
</dbReference>
<dbReference type="Pfam" id="PF01202">
    <property type="entry name" value="SKI"/>
    <property type="match status" value="1"/>
</dbReference>
<evidence type="ECO:0000256" key="9">
    <source>
        <dbReference type="ARBA" id="ARBA00023141"/>
    </source>
</evidence>
<evidence type="ECO:0000256" key="8">
    <source>
        <dbReference type="ARBA" id="ARBA00022840"/>
    </source>
</evidence>
<evidence type="ECO:0000313" key="14">
    <source>
        <dbReference type="Proteomes" id="UP000325286"/>
    </source>
</evidence>
<keyword evidence="8 11" id="KW-0067">ATP-binding</keyword>
<evidence type="ECO:0000256" key="4">
    <source>
        <dbReference type="ARBA" id="ARBA00022605"/>
    </source>
</evidence>
<sequence length="178" mass="19021">MHLYLTGYRGSGKSSVARAVGEALGVDVIDLDDVIEQSAGRSIPEIFAAEGEAGFRDREAAALTQVAELPPSVVALGGGAILRESNRERIRQTGRCVWLVATAETLAARIAADEQNENGPQRPSLTQPGGNPADEVATVLQQREPHYTAAADHQISVDQQNIPEIAEQILAWLDTQLS</sequence>
<feature type="binding site" evidence="11">
    <location>
        <position position="160"/>
    </location>
    <ligand>
        <name>ATP</name>
        <dbReference type="ChEBI" id="CHEBI:30616"/>
    </ligand>
</feature>
<organism evidence="13 14">
    <name type="scientific">Roseimaritima ulvae</name>
    <dbReference type="NCBI Taxonomy" id="980254"/>
    <lineage>
        <taxon>Bacteria</taxon>
        <taxon>Pseudomonadati</taxon>
        <taxon>Planctomycetota</taxon>
        <taxon>Planctomycetia</taxon>
        <taxon>Pirellulales</taxon>
        <taxon>Pirellulaceae</taxon>
        <taxon>Roseimaritima</taxon>
    </lineage>
</organism>
<feature type="binding site" evidence="11">
    <location>
        <position position="56"/>
    </location>
    <ligand>
        <name>substrate</name>
    </ligand>
</feature>
<keyword evidence="11" id="KW-0460">Magnesium</keyword>
<name>A0A5B9QJW7_9BACT</name>